<dbReference type="PANTHER" id="PTHR12307:SF48">
    <property type="entry name" value="PROTEIN PHOSPHATASE 1 REGULATORY SUBUNIT"/>
    <property type="match status" value="1"/>
</dbReference>
<reference evidence="4" key="2">
    <citation type="submission" date="2020-10" db="UniProtKB">
        <authorList>
            <consortium name="WormBaseParasite"/>
        </authorList>
    </citation>
    <scope>IDENTIFICATION</scope>
</reference>
<dbReference type="InterPro" id="IPR038175">
    <property type="entry name" value="CBM21_dom_sf"/>
</dbReference>
<dbReference type="GO" id="GO:0008157">
    <property type="term" value="F:protein phosphatase 1 binding"/>
    <property type="evidence" value="ECO:0007669"/>
    <property type="project" value="TreeGrafter"/>
</dbReference>
<dbReference type="PANTHER" id="PTHR12307">
    <property type="entry name" value="PROTEIN PHOSPHATASE 1 REGULATORY SUBUNIT"/>
    <property type="match status" value="1"/>
</dbReference>
<evidence type="ECO:0000313" key="3">
    <source>
        <dbReference type="Proteomes" id="UP000492821"/>
    </source>
</evidence>
<dbReference type="PROSITE" id="PS51159">
    <property type="entry name" value="CBM21"/>
    <property type="match status" value="1"/>
</dbReference>
<dbReference type="GO" id="GO:2001069">
    <property type="term" value="F:glycogen binding"/>
    <property type="evidence" value="ECO:0007669"/>
    <property type="project" value="TreeGrafter"/>
</dbReference>
<feature type="compositionally biased region" description="Acidic residues" evidence="1">
    <location>
        <begin position="216"/>
        <end position="227"/>
    </location>
</feature>
<accession>A0A7E4UXJ9</accession>
<reference evidence="3" key="1">
    <citation type="journal article" date="2013" name="Genetics">
        <title>The draft genome and transcriptome of Panagrellus redivivus are shaped by the harsh demands of a free-living lifestyle.</title>
        <authorList>
            <person name="Srinivasan J."/>
            <person name="Dillman A.R."/>
            <person name="Macchietto M.G."/>
            <person name="Heikkinen L."/>
            <person name="Lakso M."/>
            <person name="Fracchia K.M."/>
            <person name="Antoshechkin I."/>
            <person name="Mortazavi A."/>
            <person name="Wong G."/>
            <person name="Sternberg P.W."/>
        </authorList>
    </citation>
    <scope>NUCLEOTIDE SEQUENCE [LARGE SCALE GENOMIC DNA]</scope>
    <source>
        <strain evidence="3">MT8872</strain>
    </source>
</reference>
<dbReference type="InterPro" id="IPR050782">
    <property type="entry name" value="PP1_regulatory_subunit_3"/>
</dbReference>
<organism evidence="3 4">
    <name type="scientific">Panagrellus redivivus</name>
    <name type="common">Microworm</name>
    <dbReference type="NCBI Taxonomy" id="6233"/>
    <lineage>
        <taxon>Eukaryota</taxon>
        <taxon>Metazoa</taxon>
        <taxon>Ecdysozoa</taxon>
        <taxon>Nematoda</taxon>
        <taxon>Chromadorea</taxon>
        <taxon>Rhabditida</taxon>
        <taxon>Tylenchina</taxon>
        <taxon>Panagrolaimomorpha</taxon>
        <taxon>Panagrolaimoidea</taxon>
        <taxon>Panagrolaimidae</taxon>
        <taxon>Panagrellus</taxon>
    </lineage>
</organism>
<evidence type="ECO:0000259" key="2">
    <source>
        <dbReference type="PROSITE" id="PS51159"/>
    </source>
</evidence>
<dbReference type="Gene3D" id="2.60.40.2440">
    <property type="entry name" value="Carbohydrate binding type-21 domain"/>
    <property type="match status" value="1"/>
</dbReference>
<dbReference type="GO" id="GO:0000164">
    <property type="term" value="C:protein phosphatase type 1 complex"/>
    <property type="evidence" value="ECO:0007669"/>
    <property type="project" value="TreeGrafter"/>
</dbReference>
<feature type="domain" description="CBM21" evidence="2">
    <location>
        <begin position="252"/>
        <end position="360"/>
    </location>
</feature>
<sequence>MEYVRASNMKGFPCWQPTSDSGTFTPHSAPSTCGFLTSQGPRATSLPLCHGIALPSALKVRSQSESAGLNKLNFKVPSGVLIKEMLVLHKNVYGHDEVQFFSRSQPEPSSDSDGDDSGTSSDSGHTSEHDMVTEFNDSTQFDESFNDTRVAFPSLKKSVRFADDCGAPLELVRILTEPSDIPPRISPSVIRRYRRASKQFAAAQARQHNSSAVLSADEDSSDDEEDELYHNKKHASWKIGFIQPASEYVKFRESLEKNKVALENVMLRNDHCKMLGTIKVGNIAFNKNVFVRFTSDGWKSYLDRPATYQASSSKVYDTFAFEIDIPMNEGDVNQLEFCICFATDEGEHWDSNNGKNYIIVSENTPIKPHQAETAASQQRLSVDTDDAYRMNYDNWTRFASWRNLSTAGPYW</sequence>
<evidence type="ECO:0000313" key="4">
    <source>
        <dbReference type="WBParaSite" id="Pan_g1404.t1"/>
    </source>
</evidence>
<evidence type="ECO:0000256" key="1">
    <source>
        <dbReference type="SAM" id="MobiDB-lite"/>
    </source>
</evidence>
<dbReference type="WBParaSite" id="Pan_g1404.t1">
    <property type="protein sequence ID" value="Pan_g1404.t1"/>
    <property type="gene ID" value="Pan_g1404"/>
</dbReference>
<proteinExistence type="predicted"/>
<protein>
    <submittedName>
        <fullName evidence="4">CBM21 domain-containing protein</fullName>
    </submittedName>
</protein>
<dbReference type="InterPro" id="IPR005036">
    <property type="entry name" value="CBM21_dom"/>
</dbReference>
<feature type="region of interest" description="Disordered" evidence="1">
    <location>
        <begin position="102"/>
        <end position="129"/>
    </location>
</feature>
<keyword evidence="3" id="KW-1185">Reference proteome</keyword>
<dbReference type="AlphaFoldDB" id="A0A7E4UXJ9"/>
<dbReference type="GO" id="GO:0005979">
    <property type="term" value="P:regulation of glycogen biosynthetic process"/>
    <property type="evidence" value="ECO:0007669"/>
    <property type="project" value="TreeGrafter"/>
</dbReference>
<dbReference type="Proteomes" id="UP000492821">
    <property type="component" value="Unassembled WGS sequence"/>
</dbReference>
<name>A0A7E4UXJ9_PANRE</name>
<feature type="region of interest" description="Disordered" evidence="1">
    <location>
        <begin position="206"/>
        <end position="227"/>
    </location>
</feature>
<dbReference type="Pfam" id="PF03370">
    <property type="entry name" value="CBM_21"/>
    <property type="match status" value="1"/>
</dbReference>